<evidence type="ECO:0000313" key="2">
    <source>
        <dbReference type="EMBL" id="ETN83533.1"/>
    </source>
</evidence>
<name>W2TP27_NECAM</name>
<keyword evidence="3" id="KW-1185">Reference proteome</keyword>
<proteinExistence type="predicted"/>
<dbReference type="EMBL" id="KI658184">
    <property type="protein sequence ID" value="ETN83533.1"/>
    <property type="molecule type" value="Genomic_DNA"/>
</dbReference>
<evidence type="ECO:0000313" key="3">
    <source>
        <dbReference type="Proteomes" id="UP000053676"/>
    </source>
</evidence>
<dbReference type="KEGG" id="nai:NECAME_07355"/>
<reference evidence="3" key="1">
    <citation type="journal article" date="2014" name="Nat. Genet.">
        <title>Genome of the human hookworm Necator americanus.</title>
        <authorList>
            <person name="Tang Y.T."/>
            <person name="Gao X."/>
            <person name="Rosa B.A."/>
            <person name="Abubucker S."/>
            <person name="Hallsworth-Pepin K."/>
            <person name="Martin J."/>
            <person name="Tyagi R."/>
            <person name="Heizer E."/>
            <person name="Zhang X."/>
            <person name="Bhonagiri-Palsikar V."/>
            <person name="Minx P."/>
            <person name="Warren W.C."/>
            <person name="Wang Q."/>
            <person name="Zhan B."/>
            <person name="Hotez P.J."/>
            <person name="Sternberg P.W."/>
            <person name="Dougall A."/>
            <person name="Gaze S.T."/>
            <person name="Mulvenna J."/>
            <person name="Sotillo J."/>
            <person name="Ranganathan S."/>
            <person name="Rabelo E.M."/>
            <person name="Wilson R.K."/>
            <person name="Felgner P.L."/>
            <person name="Bethony J."/>
            <person name="Hawdon J.M."/>
            <person name="Gasser R.B."/>
            <person name="Loukas A."/>
            <person name="Mitreva M."/>
        </authorList>
    </citation>
    <scope>NUCLEOTIDE SEQUENCE [LARGE SCALE GENOMIC DNA]</scope>
</reference>
<dbReference type="AlphaFoldDB" id="W2TP27"/>
<protein>
    <submittedName>
        <fullName evidence="2">Uncharacterized protein</fullName>
    </submittedName>
</protein>
<accession>W2TP27</accession>
<sequence length="85" mass="9737">MVCRVDRENRSGNKKHLYNREPRRQRRAIQAGLISAQRSSNNSPYKTSWMQIGDSWNQQLDATRLTPFACLLTAVQDSDLTGLNT</sequence>
<feature type="region of interest" description="Disordered" evidence="1">
    <location>
        <begin position="1"/>
        <end position="24"/>
    </location>
</feature>
<gene>
    <name evidence="2" type="ORF">NECAME_07355</name>
</gene>
<dbReference type="Proteomes" id="UP000053676">
    <property type="component" value="Unassembled WGS sequence"/>
</dbReference>
<evidence type="ECO:0000256" key="1">
    <source>
        <dbReference type="SAM" id="MobiDB-lite"/>
    </source>
</evidence>
<feature type="compositionally biased region" description="Basic and acidic residues" evidence="1">
    <location>
        <begin position="1"/>
        <end position="11"/>
    </location>
</feature>
<organism evidence="2 3">
    <name type="scientific">Necator americanus</name>
    <name type="common">Human hookworm</name>
    <dbReference type="NCBI Taxonomy" id="51031"/>
    <lineage>
        <taxon>Eukaryota</taxon>
        <taxon>Metazoa</taxon>
        <taxon>Ecdysozoa</taxon>
        <taxon>Nematoda</taxon>
        <taxon>Chromadorea</taxon>
        <taxon>Rhabditida</taxon>
        <taxon>Rhabditina</taxon>
        <taxon>Rhabditomorpha</taxon>
        <taxon>Strongyloidea</taxon>
        <taxon>Ancylostomatidae</taxon>
        <taxon>Bunostominae</taxon>
        <taxon>Necator</taxon>
    </lineage>
</organism>
<feature type="compositionally biased region" description="Basic residues" evidence="1">
    <location>
        <begin position="12"/>
        <end position="24"/>
    </location>
</feature>